<dbReference type="GO" id="GO:0000272">
    <property type="term" value="P:polysaccharide catabolic process"/>
    <property type="evidence" value="ECO:0007669"/>
    <property type="project" value="InterPro"/>
</dbReference>
<organism evidence="5 6">
    <name type="scientific">Vigna unguiculata</name>
    <name type="common">Cowpea</name>
    <dbReference type="NCBI Taxonomy" id="3917"/>
    <lineage>
        <taxon>Eukaryota</taxon>
        <taxon>Viridiplantae</taxon>
        <taxon>Streptophyta</taxon>
        <taxon>Embryophyta</taxon>
        <taxon>Tracheophyta</taxon>
        <taxon>Spermatophyta</taxon>
        <taxon>Magnoliopsida</taxon>
        <taxon>eudicotyledons</taxon>
        <taxon>Gunneridae</taxon>
        <taxon>Pentapetalae</taxon>
        <taxon>rosids</taxon>
        <taxon>fabids</taxon>
        <taxon>Fabales</taxon>
        <taxon>Fabaceae</taxon>
        <taxon>Papilionoideae</taxon>
        <taxon>50 kb inversion clade</taxon>
        <taxon>NPAAA clade</taxon>
        <taxon>indigoferoid/millettioid clade</taxon>
        <taxon>Phaseoleae</taxon>
        <taxon>Vigna</taxon>
    </lineage>
</organism>
<reference evidence="5 6" key="1">
    <citation type="submission" date="2019-04" db="EMBL/GenBank/DDBJ databases">
        <title>An improved genome assembly and genetic linkage map for asparagus bean, Vigna unguiculata ssp. sesquipedialis.</title>
        <authorList>
            <person name="Xia Q."/>
            <person name="Zhang R."/>
            <person name="Dong Y."/>
        </authorList>
    </citation>
    <scope>NUCLEOTIDE SEQUENCE [LARGE SCALE GENOMIC DNA]</scope>
    <source>
        <tissue evidence="5">Leaf</tissue>
    </source>
</reference>
<dbReference type="InterPro" id="IPR001547">
    <property type="entry name" value="Glyco_hydro_5"/>
</dbReference>
<keyword evidence="2 5" id="KW-0378">Hydrolase</keyword>
<protein>
    <submittedName>
        <fullName evidence="5">Glycoside hydrolase superfamily</fullName>
    </submittedName>
</protein>
<comment type="similarity">
    <text evidence="1">Belongs to the glycosyl hydrolase 5 (cellulase A) family.</text>
</comment>
<gene>
    <name evidence="5" type="ORF">DEO72_LG8g791</name>
</gene>
<dbReference type="Proteomes" id="UP000501690">
    <property type="component" value="Linkage Group LG8"/>
</dbReference>
<dbReference type="GO" id="GO:0004553">
    <property type="term" value="F:hydrolase activity, hydrolyzing O-glycosyl compounds"/>
    <property type="evidence" value="ECO:0007669"/>
    <property type="project" value="InterPro"/>
</dbReference>
<dbReference type="SUPFAM" id="SSF51735">
    <property type="entry name" value="NAD(P)-binding Rossmann-fold domains"/>
    <property type="match status" value="1"/>
</dbReference>
<evidence type="ECO:0000256" key="1">
    <source>
        <dbReference type="ARBA" id="ARBA00005641"/>
    </source>
</evidence>
<keyword evidence="6" id="KW-1185">Reference proteome</keyword>
<evidence type="ECO:0000256" key="3">
    <source>
        <dbReference type="ARBA" id="ARBA00023295"/>
    </source>
</evidence>
<dbReference type="InterPro" id="IPR036291">
    <property type="entry name" value="NAD(P)-bd_dom_sf"/>
</dbReference>
<accession>A0A4D6MMR3</accession>
<name>A0A4D6MMR3_VIGUN</name>
<keyword evidence="3" id="KW-0326">Glycosidase</keyword>
<dbReference type="PANTHER" id="PTHR31263">
    <property type="entry name" value="CELLULASE FAMILY PROTEIN (AFU_ORTHOLOGUE AFUA_5G14560)"/>
    <property type="match status" value="1"/>
</dbReference>
<proteinExistence type="inferred from homology"/>
<dbReference type="Pfam" id="PF00106">
    <property type="entry name" value="adh_short"/>
    <property type="match status" value="1"/>
</dbReference>
<dbReference type="InterPro" id="IPR017853">
    <property type="entry name" value="GH"/>
</dbReference>
<dbReference type="PRINTS" id="PR00081">
    <property type="entry name" value="GDHRDH"/>
</dbReference>
<feature type="domain" description="Glycoside hydrolase family 5" evidence="4">
    <location>
        <begin position="250"/>
        <end position="536"/>
    </location>
</feature>
<dbReference type="PANTHER" id="PTHR31263:SF50">
    <property type="entry name" value="HYDROLYZING O-GLYCOSYL COMPOUNDS HYDROLASE"/>
    <property type="match status" value="1"/>
</dbReference>
<evidence type="ECO:0000313" key="5">
    <source>
        <dbReference type="EMBL" id="QCE02776.1"/>
    </source>
</evidence>
<dbReference type="InterPro" id="IPR035992">
    <property type="entry name" value="Ricin_B-like_lectins"/>
</dbReference>
<dbReference type="Pfam" id="PF00150">
    <property type="entry name" value="Cellulase"/>
    <property type="match status" value="1"/>
</dbReference>
<dbReference type="EMBL" id="CP039352">
    <property type="protein sequence ID" value="QCE02776.1"/>
    <property type="molecule type" value="Genomic_DNA"/>
</dbReference>
<evidence type="ECO:0000256" key="2">
    <source>
        <dbReference type="ARBA" id="ARBA00022801"/>
    </source>
</evidence>
<dbReference type="Gene3D" id="3.40.50.720">
    <property type="entry name" value="NAD(P)-binding Rossmann-like Domain"/>
    <property type="match status" value="1"/>
</dbReference>
<evidence type="ECO:0000313" key="6">
    <source>
        <dbReference type="Proteomes" id="UP000501690"/>
    </source>
</evidence>
<sequence length="720" mass="81461">MGMADAKERYAVVTGANKGIGLETVKGLASNGIKVVLTARDVKRGYQAVEELKKEFGFSGLVLFHQLDVTDPASIASLVEFVKNQFGRLDILVNNAGINGFNTDGMVPSKINWKELPQTCEMAKKCLRTNYYGAKETTEAFLPLLQLSNLPMIVNVSSEAGLLKYISNGWARRVLDDTENLSEELIDEVLREYMKDLKEVISTSHSNAYPLSTQNRWIIDEATGQRAKLVCANWAGHLQPMIPEGLDKRPLKDIVGELVKHKFNCVRLTYAIYMWTRYAHENVSANLASLDVPEVVEGIAKNNPSVLSMTHIQTFHAVVHELGVQNVKVLLDNHVSEPMWCCNDDDENGFFHDRHFNPQEWVHGLTLAAKHFNGNPVVVAMSLRNELHGPRQNLKDWYKYMSQGALAIHEANPNVLVLISGLNYDTELQFLKKKPLNIDLGKKMVFETHLYSWSGIGTLKLREIWTKQPLNRICANNVKAIDHRAGFLTIGKNATPLIFTEFGFNEAGYSVEDNRFLTCLQTYLLGNDMDWGFWAFQGTYYLKKDQVQVEESFGVMDATWHNLRYPNFTDKFQLLQRKNIEPNSKAPIVNILYHPLSGQCVQVNDKNEVELGRCETKTRWVRAENETKIILHGTKKCLTTIGEGLPVIVSDCERNNSSWRSVSLSKLHLATMNQQQEQLCLQKDSNSSTIVTSKCICIKDDSLCLDDPQSQWFQLVQTNV</sequence>
<dbReference type="SUPFAM" id="SSF51445">
    <property type="entry name" value="(Trans)glycosidases"/>
    <property type="match status" value="1"/>
</dbReference>
<dbReference type="SUPFAM" id="SSF50370">
    <property type="entry name" value="Ricin B-like lectins"/>
    <property type="match status" value="1"/>
</dbReference>
<dbReference type="AlphaFoldDB" id="A0A4D6MMR3"/>
<evidence type="ECO:0000259" key="4">
    <source>
        <dbReference type="Pfam" id="PF00150"/>
    </source>
</evidence>
<dbReference type="InterPro" id="IPR002347">
    <property type="entry name" value="SDR_fam"/>
</dbReference>
<dbReference type="Gene3D" id="3.20.20.80">
    <property type="entry name" value="Glycosidases"/>
    <property type="match status" value="1"/>
</dbReference>